<sequence>MHDLTKRFYRIARTIQRDGRRLSRSETRKRFVELNEMQIGSVSRGP</sequence>
<protein>
    <submittedName>
        <fullName evidence="1">Uncharacterized protein</fullName>
    </submittedName>
</protein>
<evidence type="ECO:0000313" key="1">
    <source>
        <dbReference type="EMBL" id="EMI16932.1"/>
    </source>
</evidence>
<comment type="caution">
    <text evidence="1">The sequence shown here is derived from an EMBL/GenBank/DDBJ whole genome shotgun (WGS) entry which is preliminary data.</text>
</comment>
<name>M5RNG9_9BACT</name>
<evidence type="ECO:0000313" key="2">
    <source>
        <dbReference type="Proteomes" id="UP000011991"/>
    </source>
</evidence>
<dbReference type="AlphaFoldDB" id="M5RNG9"/>
<keyword evidence="2" id="KW-1185">Reference proteome</keyword>
<accession>M5RNG9</accession>
<gene>
    <name evidence="1" type="ORF">RMSM_06147</name>
</gene>
<dbReference type="EMBL" id="ANOG01000890">
    <property type="protein sequence ID" value="EMI16932.1"/>
    <property type="molecule type" value="Genomic_DNA"/>
</dbReference>
<proteinExistence type="predicted"/>
<dbReference type="Proteomes" id="UP000011991">
    <property type="component" value="Unassembled WGS sequence"/>
</dbReference>
<organism evidence="1 2">
    <name type="scientific">Rhodopirellula maiorica SM1</name>
    <dbReference type="NCBI Taxonomy" id="1265738"/>
    <lineage>
        <taxon>Bacteria</taxon>
        <taxon>Pseudomonadati</taxon>
        <taxon>Planctomycetota</taxon>
        <taxon>Planctomycetia</taxon>
        <taxon>Pirellulales</taxon>
        <taxon>Pirellulaceae</taxon>
        <taxon>Novipirellula</taxon>
    </lineage>
</organism>
<reference evidence="1 2" key="1">
    <citation type="journal article" date="2013" name="Mar. Genomics">
        <title>Expression of sulfatases in Rhodopirellula baltica and the diversity of sulfatases in the genus Rhodopirellula.</title>
        <authorList>
            <person name="Wegner C.E."/>
            <person name="Richter-Heitmann T."/>
            <person name="Klindworth A."/>
            <person name="Klockow C."/>
            <person name="Richter M."/>
            <person name="Achstetter T."/>
            <person name="Glockner F.O."/>
            <person name="Harder J."/>
        </authorList>
    </citation>
    <scope>NUCLEOTIDE SEQUENCE [LARGE SCALE GENOMIC DNA]</scope>
    <source>
        <strain evidence="1 2">SM1</strain>
    </source>
</reference>